<gene>
    <name evidence="1" type="ORF">LCGC14_1355750</name>
</gene>
<dbReference type="EMBL" id="LAZR01008423">
    <property type="protein sequence ID" value="KKM78860.1"/>
    <property type="molecule type" value="Genomic_DNA"/>
</dbReference>
<protein>
    <submittedName>
        <fullName evidence="1">Uncharacterized protein</fullName>
    </submittedName>
</protein>
<proteinExistence type="predicted"/>
<reference evidence="1" key="1">
    <citation type="journal article" date="2015" name="Nature">
        <title>Complex archaea that bridge the gap between prokaryotes and eukaryotes.</title>
        <authorList>
            <person name="Spang A."/>
            <person name="Saw J.H."/>
            <person name="Jorgensen S.L."/>
            <person name="Zaremba-Niedzwiedzka K."/>
            <person name="Martijn J."/>
            <person name="Lind A.E."/>
            <person name="van Eijk R."/>
            <person name="Schleper C."/>
            <person name="Guy L."/>
            <person name="Ettema T.J."/>
        </authorList>
    </citation>
    <scope>NUCLEOTIDE SEQUENCE</scope>
</reference>
<organism evidence="1">
    <name type="scientific">marine sediment metagenome</name>
    <dbReference type="NCBI Taxonomy" id="412755"/>
    <lineage>
        <taxon>unclassified sequences</taxon>
        <taxon>metagenomes</taxon>
        <taxon>ecological metagenomes</taxon>
    </lineage>
</organism>
<dbReference type="AlphaFoldDB" id="A0A0F9MQ12"/>
<comment type="caution">
    <text evidence="1">The sequence shown here is derived from an EMBL/GenBank/DDBJ whole genome shotgun (WGS) entry which is preliminary data.</text>
</comment>
<name>A0A0F9MQ12_9ZZZZ</name>
<sequence length="144" mass="16387">MCEEVISSDGVKCPYCGHIRVADLEGVVSLLGSDGNAVEYQCSVCDKTFEVNELVSRKWKSRPIVQEERKITEAGVPEVLIAFEWEEFSREESLSVKAFLRKLPLDEVVEAAHKMTYRVADSSRRDQFKYFCGICWSKIKGPDE</sequence>
<evidence type="ECO:0000313" key="1">
    <source>
        <dbReference type="EMBL" id="KKM78860.1"/>
    </source>
</evidence>
<accession>A0A0F9MQ12</accession>